<organism evidence="2 3">
    <name type="scientific">Shewanella dokdonensis</name>
    <dbReference type="NCBI Taxonomy" id="712036"/>
    <lineage>
        <taxon>Bacteria</taxon>
        <taxon>Pseudomonadati</taxon>
        <taxon>Pseudomonadota</taxon>
        <taxon>Gammaproteobacteria</taxon>
        <taxon>Alteromonadales</taxon>
        <taxon>Shewanellaceae</taxon>
        <taxon>Shewanella</taxon>
    </lineage>
</organism>
<keyword evidence="3" id="KW-1185">Reference proteome</keyword>
<evidence type="ECO:0008006" key="4">
    <source>
        <dbReference type="Google" id="ProtNLM"/>
    </source>
</evidence>
<evidence type="ECO:0000313" key="2">
    <source>
        <dbReference type="EMBL" id="QVK23099.1"/>
    </source>
</evidence>
<keyword evidence="1" id="KW-0812">Transmembrane</keyword>
<evidence type="ECO:0000256" key="1">
    <source>
        <dbReference type="SAM" id="Phobius"/>
    </source>
</evidence>
<dbReference type="RefSeq" id="WP_213681740.1">
    <property type="nucleotide sequence ID" value="NZ_CP074572.1"/>
</dbReference>
<evidence type="ECO:0000313" key="3">
    <source>
        <dbReference type="Proteomes" id="UP000676428"/>
    </source>
</evidence>
<protein>
    <recommendedName>
        <fullName evidence="4">PEP-CTERM protein-sorting domain-containing protein</fullName>
    </recommendedName>
</protein>
<feature type="transmembrane region" description="Helical" evidence="1">
    <location>
        <begin position="28"/>
        <end position="44"/>
    </location>
</feature>
<accession>A0ABX8DEC9</accession>
<keyword evidence="1" id="KW-0472">Membrane</keyword>
<name>A0ABX8DEC9_9GAMM</name>
<dbReference type="EMBL" id="CP074572">
    <property type="protein sequence ID" value="QVK23099.1"/>
    <property type="molecule type" value="Genomic_DNA"/>
</dbReference>
<keyword evidence="1" id="KW-1133">Transmembrane helix</keyword>
<dbReference type="Proteomes" id="UP000676428">
    <property type="component" value="Chromosome"/>
</dbReference>
<gene>
    <name evidence="2" type="ORF">KHX94_18705</name>
</gene>
<reference evidence="2 3" key="1">
    <citation type="journal article" date="2012" name="Int. J. Syst. Evol. Microbiol.">
        <title>Shewanella dokdonensis sp. nov., isolated from seawater.</title>
        <authorList>
            <person name="Sung H.R."/>
            <person name="Yoon J.H."/>
            <person name="Ghim S.Y."/>
        </authorList>
    </citation>
    <scope>NUCLEOTIDE SEQUENCE [LARGE SCALE GENOMIC DNA]</scope>
    <source>
        <strain evidence="2 3">DSM 23626</strain>
    </source>
</reference>
<proteinExistence type="predicted"/>
<sequence>MFNNLPTDYSVAVKTPDPIVVKIEPSEALIAIFAGILIVAAAWVKRRN</sequence>